<evidence type="ECO:0000313" key="3">
    <source>
        <dbReference type="Proteomes" id="UP000712281"/>
    </source>
</evidence>
<dbReference type="AlphaFoldDB" id="A0A8S9GCB8"/>
<feature type="domain" description="6-phosphogluconate dehydrogenase NADP-binding" evidence="1">
    <location>
        <begin position="9"/>
        <end position="71"/>
    </location>
</feature>
<dbReference type="EMBL" id="QGKW02002005">
    <property type="protein sequence ID" value="KAF2543633.1"/>
    <property type="molecule type" value="Genomic_DNA"/>
</dbReference>
<gene>
    <name evidence="2" type="ORF">F2Q68_00028628</name>
</gene>
<organism evidence="2 3">
    <name type="scientific">Brassica cretica</name>
    <name type="common">Mustard</name>
    <dbReference type="NCBI Taxonomy" id="69181"/>
    <lineage>
        <taxon>Eukaryota</taxon>
        <taxon>Viridiplantae</taxon>
        <taxon>Streptophyta</taxon>
        <taxon>Embryophyta</taxon>
        <taxon>Tracheophyta</taxon>
        <taxon>Spermatophyta</taxon>
        <taxon>Magnoliopsida</taxon>
        <taxon>eudicotyledons</taxon>
        <taxon>Gunneridae</taxon>
        <taxon>Pentapetalae</taxon>
        <taxon>rosids</taxon>
        <taxon>malvids</taxon>
        <taxon>Brassicales</taxon>
        <taxon>Brassicaceae</taxon>
        <taxon>Brassiceae</taxon>
        <taxon>Brassica</taxon>
    </lineage>
</organism>
<accession>A0A8S9GCB8</accession>
<dbReference type="GO" id="GO:0004616">
    <property type="term" value="F:phosphogluconate dehydrogenase (decarboxylating) activity"/>
    <property type="evidence" value="ECO:0007669"/>
    <property type="project" value="InterPro"/>
</dbReference>
<dbReference type="Gene3D" id="3.40.50.720">
    <property type="entry name" value="NAD(P)-binding Rossmann-like Domain"/>
    <property type="match status" value="1"/>
</dbReference>
<sequence>MVSATLSRISLAGIATMGQNLALNIAEKGFLISVYNRTTSKVVETLERAAFEGNLPISGQYSPRDFVLSLRIQSGYKYILPRSSWWDACHHPHWCFYEGSWCGCFWSGQNKIPIAAASKGNCKGAWQNDGDDFKKSAERD</sequence>
<dbReference type="PANTHER" id="PTHR11811">
    <property type="entry name" value="6-PHOSPHOGLUCONATE DEHYDROGENASE"/>
    <property type="match status" value="1"/>
</dbReference>
<dbReference type="InterPro" id="IPR006115">
    <property type="entry name" value="6PGDH_NADP-bd"/>
</dbReference>
<dbReference type="InterPro" id="IPR006183">
    <property type="entry name" value="Pgluconate_DH"/>
</dbReference>
<proteinExistence type="predicted"/>
<evidence type="ECO:0000313" key="2">
    <source>
        <dbReference type="EMBL" id="KAF2543633.1"/>
    </source>
</evidence>
<dbReference type="Proteomes" id="UP000712281">
    <property type="component" value="Unassembled WGS sequence"/>
</dbReference>
<dbReference type="SUPFAM" id="SSF51735">
    <property type="entry name" value="NAD(P)-binding Rossmann-fold domains"/>
    <property type="match status" value="1"/>
</dbReference>
<dbReference type="InterPro" id="IPR036291">
    <property type="entry name" value="NAD(P)-bd_dom_sf"/>
</dbReference>
<dbReference type="Pfam" id="PF03446">
    <property type="entry name" value="NAD_binding_2"/>
    <property type="match status" value="1"/>
</dbReference>
<name>A0A8S9GCB8_BRACR</name>
<comment type="caution">
    <text evidence="2">The sequence shown here is derived from an EMBL/GenBank/DDBJ whole genome shotgun (WGS) entry which is preliminary data.</text>
</comment>
<dbReference type="GO" id="GO:0050661">
    <property type="term" value="F:NADP binding"/>
    <property type="evidence" value="ECO:0007669"/>
    <property type="project" value="InterPro"/>
</dbReference>
<evidence type="ECO:0000259" key="1">
    <source>
        <dbReference type="Pfam" id="PF03446"/>
    </source>
</evidence>
<protein>
    <recommendedName>
        <fullName evidence="1">6-phosphogluconate dehydrogenase NADP-binding domain-containing protein</fullName>
    </recommendedName>
</protein>
<reference evidence="2" key="1">
    <citation type="submission" date="2019-12" db="EMBL/GenBank/DDBJ databases">
        <title>Genome sequencing and annotation of Brassica cretica.</title>
        <authorList>
            <person name="Studholme D.J."/>
            <person name="Sarris P.F."/>
        </authorList>
    </citation>
    <scope>NUCLEOTIDE SEQUENCE</scope>
    <source>
        <strain evidence="2">PFS-001/15</strain>
        <tissue evidence="2">Leaf</tissue>
    </source>
</reference>